<feature type="transmembrane region" description="Helical" evidence="1">
    <location>
        <begin position="154"/>
        <end position="177"/>
    </location>
</feature>
<dbReference type="EMBL" id="WJNG01000002">
    <property type="protein sequence ID" value="MRH41448.1"/>
    <property type="molecule type" value="Genomic_DNA"/>
</dbReference>
<comment type="caution">
    <text evidence="2">The sequence shown here is derived from an EMBL/GenBank/DDBJ whole genome shotgun (WGS) entry which is preliminary data.</text>
</comment>
<keyword evidence="1" id="KW-0472">Membrane</keyword>
<organism evidence="2 3">
    <name type="scientific">Aquibacillus halophilus</name>
    <dbReference type="NCBI Taxonomy" id="930132"/>
    <lineage>
        <taxon>Bacteria</taxon>
        <taxon>Bacillati</taxon>
        <taxon>Bacillota</taxon>
        <taxon>Bacilli</taxon>
        <taxon>Bacillales</taxon>
        <taxon>Bacillaceae</taxon>
        <taxon>Aquibacillus</taxon>
    </lineage>
</organism>
<name>A0A6A8D762_9BACI</name>
<evidence type="ECO:0000313" key="2">
    <source>
        <dbReference type="EMBL" id="MRH41448.1"/>
    </source>
</evidence>
<dbReference type="OrthoDB" id="1906856at2"/>
<feature type="transmembrane region" description="Helical" evidence="1">
    <location>
        <begin position="27"/>
        <end position="56"/>
    </location>
</feature>
<feature type="transmembrane region" description="Helical" evidence="1">
    <location>
        <begin position="116"/>
        <end position="142"/>
    </location>
</feature>
<dbReference type="Proteomes" id="UP000799092">
    <property type="component" value="Unassembled WGS sequence"/>
</dbReference>
<reference evidence="2" key="1">
    <citation type="submission" date="2019-11" db="EMBL/GenBank/DDBJ databases">
        <authorList>
            <person name="Li J."/>
        </authorList>
    </citation>
    <scope>NUCLEOTIDE SEQUENCE</scope>
    <source>
        <strain evidence="2">B6B</strain>
    </source>
</reference>
<proteinExistence type="predicted"/>
<protein>
    <recommendedName>
        <fullName evidence="4">DUF2232 domain-containing protein</fullName>
    </recommendedName>
</protein>
<keyword evidence="1" id="KW-1133">Transmembrane helix</keyword>
<dbReference type="AlphaFoldDB" id="A0A6A8D762"/>
<feature type="transmembrane region" description="Helical" evidence="1">
    <location>
        <begin position="92"/>
        <end position="109"/>
    </location>
</feature>
<keyword evidence="3" id="KW-1185">Reference proteome</keyword>
<evidence type="ECO:0000256" key="1">
    <source>
        <dbReference type="SAM" id="Phobius"/>
    </source>
</evidence>
<evidence type="ECO:0000313" key="3">
    <source>
        <dbReference type="Proteomes" id="UP000799092"/>
    </source>
</evidence>
<dbReference type="RefSeq" id="WP_153735107.1">
    <property type="nucleotide sequence ID" value="NZ_WJNG01000002.1"/>
</dbReference>
<gene>
    <name evidence="2" type="ORF">GH741_02015</name>
</gene>
<evidence type="ECO:0008006" key="4">
    <source>
        <dbReference type="Google" id="ProtNLM"/>
    </source>
</evidence>
<sequence>MKKFFMKSDVLMLKQMKRNDESNAERVVYGALLGTIGAILQSSGMFGGIGLLISALSSFPIVLATLRSLRTGFLTYLVTFALLSMIQPAEAYVYLITTGLLGLSMGFGFRVLKKEWLVVLFSATALMLGILFLLLVIEFPVLGPSIGGELDLRLVLYIFLFTMIYSFIWMKSILIIMKKYAAIVDK</sequence>
<keyword evidence="1" id="KW-0812">Transmembrane</keyword>
<accession>A0A6A8D762</accession>